<keyword evidence="2" id="KW-0812">Transmembrane</keyword>
<dbReference type="EMBL" id="JAZHXJ010000932">
    <property type="protein sequence ID" value="KAL1848288.1"/>
    <property type="molecule type" value="Genomic_DNA"/>
</dbReference>
<evidence type="ECO:0008006" key="5">
    <source>
        <dbReference type="Google" id="ProtNLM"/>
    </source>
</evidence>
<evidence type="ECO:0000256" key="2">
    <source>
        <dbReference type="SAM" id="Phobius"/>
    </source>
</evidence>
<accession>A0ABR3VY57</accession>
<sequence length="157" mass="17341">MRPWSHYFRVGFRLVGPSPRQPTRGGEATSTQQRPSCSASPLQIFLFFFLFFFFFLALGVDWSACRHSASRTSWPYKDPLGMRMPSLSCASLCHSIRLGRTRQLGSEAVRYALCTDHSRLTYGGPSPVSSVFILCGPEETDAVVDGVGSVAVDLLGR</sequence>
<evidence type="ECO:0000313" key="3">
    <source>
        <dbReference type="EMBL" id="KAL1848288.1"/>
    </source>
</evidence>
<organism evidence="3 4">
    <name type="scientific">Phialemonium thermophilum</name>
    <dbReference type="NCBI Taxonomy" id="223376"/>
    <lineage>
        <taxon>Eukaryota</taxon>
        <taxon>Fungi</taxon>
        <taxon>Dikarya</taxon>
        <taxon>Ascomycota</taxon>
        <taxon>Pezizomycotina</taxon>
        <taxon>Sordariomycetes</taxon>
        <taxon>Sordariomycetidae</taxon>
        <taxon>Cephalothecales</taxon>
        <taxon>Cephalothecaceae</taxon>
        <taxon>Phialemonium</taxon>
    </lineage>
</organism>
<feature type="transmembrane region" description="Helical" evidence="2">
    <location>
        <begin position="44"/>
        <end position="64"/>
    </location>
</feature>
<dbReference type="Proteomes" id="UP001586593">
    <property type="component" value="Unassembled WGS sequence"/>
</dbReference>
<keyword evidence="2" id="KW-0472">Membrane</keyword>
<protein>
    <recommendedName>
        <fullName evidence="5">Secreted protein</fullName>
    </recommendedName>
</protein>
<evidence type="ECO:0000256" key="1">
    <source>
        <dbReference type="SAM" id="MobiDB-lite"/>
    </source>
</evidence>
<reference evidence="3 4" key="1">
    <citation type="journal article" date="2024" name="Commun. Biol.">
        <title>Comparative genomic analysis of thermophilic fungi reveals convergent evolutionary adaptations and gene losses.</title>
        <authorList>
            <person name="Steindorff A.S."/>
            <person name="Aguilar-Pontes M.V."/>
            <person name="Robinson A.J."/>
            <person name="Andreopoulos B."/>
            <person name="LaButti K."/>
            <person name="Kuo A."/>
            <person name="Mondo S."/>
            <person name="Riley R."/>
            <person name="Otillar R."/>
            <person name="Haridas S."/>
            <person name="Lipzen A."/>
            <person name="Grimwood J."/>
            <person name="Schmutz J."/>
            <person name="Clum A."/>
            <person name="Reid I.D."/>
            <person name="Moisan M.C."/>
            <person name="Butler G."/>
            <person name="Nguyen T.T.M."/>
            <person name="Dewar K."/>
            <person name="Conant G."/>
            <person name="Drula E."/>
            <person name="Henrissat B."/>
            <person name="Hansel C."/>
            <person name="Singer S."/>
            <person name="Hutchinson M.I."/>
            <person name="de Vries R.P."/>
            <person name="Natvig D.O."/>
            <person name="Powell A.J."/>
            <person name="Tsang A."/>
            <person name="Grigoriev I.V."/>
        </authorList>
    </citation>
    <scope>NUCLEOTIDE SEQUENCE [LARGE SCALE GENOMIC DNA]</scope>
    <source>
        <strain evidence="3 4">ATCC 24622</strain>
    </source>
</reference>
<evidence type="ECO:0000313" key="4">
    <source>
        <dbReference type="Proteomes" id="UP001586593"/>
    </source>
</evidence>
<comment type="caution">
    <text evidence="3">The sequence shown here is derived from an EMBL/GenBank/DDBJ whole genome shotgun (WGS) entry which is preliminary data.</text>
</comment>
<keyword evidence="4" id="KW-1185">Reference proteome</keyword>
<name>A0ABR3VY57_9PEZI</name>
<feature type="region of interest" description="Disordered" evidence="1">
    <location>
        <begin position="15"/>
        <end position="35"/>
    </location>
</feature>
<keyword evidence="2" id="KW-1133">Transmembrane helix</keyword>
<gene>
    <name evidence="3" type="ORF">VTK73DRAFT_10169</name>
</gene>
<proteinExistence type="predicted"/>